<feature type="transmembrane region" description="Helical" evidence="2">
    <location>
        <begin position="70"/>
        <end position="91"/>
    </location>
</feature>
<reference evidence="4" key="1">
    <citation type="submission" date="2016-10" db="EMBL/GenBank/DDBJ databases">
        <authorList>
            <person name="Varghese N."/>
            <person name="Submissions S."/>
        </authorList>
    </citation>
    <scope>NUCLEOTIDE SEQUENCE [LARGE SCALE GENOMIC DNA]</scope>
    <source>
        <strain evidence="4">CGMCC 4.3568</strain>
    </source>
</reference>
<name>A0A1I0W9T6_9PSEU</name>
<feature type="compositionally biased region" description="Polar residues" evidence="1">
    <location>
        <begin position="165"/>
        <end position="178"/>
    </location>
</feature>
<dbReference type="Proteomes" id="UP000243799">
    <property type="component" value="Unassembled WGS sequence"/>
</dbReference>
<dbReference type="STRING" id="490629.SAMN05216266_101837"/>
<evidence type="ECO:0000256" key="2">
    <source>
        <dbReference type="SAM" id="Phobius"/>
    </source>
</evidence>
<dbReference type="OrthoDB" id="3575975at2"/>
<dbReference type="RefSeq" id="WP_091669455.1">
    <property type="nucleotide sequence ID" value="NZ_FOKG01000001.1"/>
</dbReference>
<dbReference type="AlphaFoldDB" id="A0A1I0W9T6"/>
<organism evidence="3 4">
    <name type="scientific">Amycolatopsis marina</name>
    <dbReference type="NCBI Taxonomy" id="490629"/>
    <lineage>
        <taxon>Bacteria</taxon>
        <taxon>Bacillati</taxon>
        <taxon>Actinomycetota</taxon>
        <taxon>Actinomycetes</taxon>
        <taxon>Pseudonocardiales</taxon>
        <taxon>Pseudonocardiaceae</taxon>
        <taxon>Amycolatopsis</taxon>
    </lineage>
</organism>
<protein>
    <submittedName>
        <fullName evidence="3">Uncharacterized protein</fullName>
    </submittedName>
</protein>
<feature type="region of interest" description="Disordered" evidence="1">
    <location>
        <begin position="1"/>
        <end position="62"/>
    </location>
</feature>
<dbReference type="EMBL" id="FOKG01000001">
    <property type="protein sequence ID" value="SFA85048.1"/>
    <property type="molecule type" value="Genomic_DNA"/>
</dbReference>
<keyword evidence="4" id="KW-1185">Reference proteome</keyword>
<evidence type="ECO:0000313" key="4">
    <source>
        <dbReference type="Proteomes" id="UP000243799"/>
    </source>
</evidence>
<keyword evidence="2" id="KW-0472">Membrane</keyword>
<feature type="region of interest" description="Disordered" evidence="1">
    <location>
        <begin position="165"/>
        <end position="199"/>
    </location>
</feature>
<gene>
    <name evidence="3" type="ORF">SAMN05216266_101837</name>
</gene>
<feature type="compositionally biased region" description="Basic and acidic residues" evidence="1">
    <location>
        <begin position="42"/>
        <end position="61"/>
    </location>
</feature>
<keyword evidence="2" id="KW-1133">Transmembrane helix</keyword>
<evidence type="ECO:0000256" key="1">
    <source>
        <dbReference type="SAM" id="MobiDB-lite"/>
    </source>
</evidence>
<sequence>MTEDNTPGGEQPRKRGSMRRQDAESTSPREPTLAEQRARRKAMIEEKEREAAEHEAREVAEQKAATRRKVLIGGGVTVGLVGLIATFYTVAQPETVTAVCTDADGTVVDEQYCDEDYAQQQGGYTSGGFIFLPIGGFGGGSGQYRYNYGGSGTVGSQVSGGSFSKPSNANISTKSGKSVQRGGFGISSKSGGFGKSGGS</sequence>
<keyword evidence="2" id="KW-0812">Transmembrane</keyword>
<accession>A0A1I0W9T6</accession>
<evidence type="ECO:0000313" key="3">
    <source>
        <dbReference type="EMBL" id="SFA85048.1"/>
    </source>
</evidence>
<proteinExistence type="predicted"/>